<gene>
    <name evidence="6" type="ORF">PSQ39_07860</name>
</gene>
<dbReference type="Gene3D" id="2.60.120.10">
    <property type="entry name" value="Jelly Rolls"/>
    <property type="match status" value="1"/>
</dbReference>
<dbReference type="Pfam" id="PF00027">
    <property type="entry name" value="cNMP_binding"/>
    <property type="match status" value="1"/>
</dbReference>
<evidence type="ECO:0000256" key="2">
    <source>
        <dbReference type="ARBA" id="ARBA00023125"/>
    </source>
</evidence>
<keyword evidence="7" id="KW-1185">Reference proteome</keyword>
<dbReference type="PANTHER" id="PTHR24567:SF75">
    <property type="entry name" value="FUMARATE AND NITRATE REDUCTION REGULATORY PROTEIN"/>
    <property type="match status" value="1"/>
</dbReference>
<dbReference type="PROSITE" id="PS00042">
    <property type="entry name" value="HTH_CRP_1"/>
    <property type="match status" value="1"/>
</dbReference>
<feature type="compositionally biased region" description="Polar residues" evidence="4">
    <location>
        <begin position="227"/>
        <end position="240"/>
    </location>
</feature>
<proteinExistence type="predicted"/>
<evidence type="ECO:0000256" key="4">
    <source>
        <dbReference type="SAM" id="MobiDB-lite"/>
    </source>
</evidence>
<evidence type="ECO:0000256" key="1">
    <source>
        <dbReference type="ARBA" id="ARBA00023015"/>
    </source>
</evidence>
<sequence>MTPSPLLRHPAPSRPCPGLSPAIETLLPPGSARPVALRSVRRGEVLYRWGDPFSHLFRVQVGSFKSVWLGPEGRQQVMGFHLPGELLGLDGLGRPSHACEALALEDSVVWLLPNAPWRDPSQQAQWQQTLCDALAQTQQLVFMLGSTPASGRLASFLLDLGLRLRRQGFSASRISLRMSREDIGSYLGLTVETISRLFSRLDQSGVLRVQRRDIQVLNLAVLQQLSQGPRRQPTEATTPSPAHAAEPGPSSASQASAW</sequence>
<dbReference type="Pfam" id="PF13545">
    <property type="entry name" value="HTH_Crp_2"/>
    <property type="match status" value="1"/>
</dbReference>
<dbReference type="InterPro" id="IPR050397">
    <property type="entry name" value="Env_Response_Regulators"/>
</dbReference>
<feature type="region of interest" description="Disordered" evidence="4">
    <location>
        <begin position="227"/>
        <end position="258"/>
    </location>
</feature>
<evidence type="ECO:0000259" key="5">
    <source>
        <dbReference type="PROSITE" id="PS51063"/>
    </source>
</evidence>
<dbReference type="EMBL" id="JAQSIO010000002">
    <property type="protein sequence ID" value="MDD0814540.1"/>
    <property type="molecule type" value="Genomic_DNA"/>
</dbReference>
<protein>
    <submittedName>
        <fullName evidence="6">Helix-turn-helix domain-containing protein</fullName>
    </submittedName>
</protein>
<dbReference type="InterPro" id="IPR012318">
    <property type="entry name" value="HTH_CRP"/>
</dbReference>
<feature type="domain" description="HTH crp-type" evidence="5">
    <location>
        <begin position="147"/>
        <end position="220"/>
    </location>
</feature>
<dbReference type="PRINTS" id="PR00034">
    <property type="entry name" value="HTHCRP"/>
</dbReference>
<dbReference type="PROSITE" id="PS51063">
    <property type="entry name" value="HTH_CRP_2"/>
    <property type="match status" value="1"/>
</dbReference>
<keyword evidence="1" id="KW-0805">Transcription regulation</keyword>
<dbReference type="SUPFAM" id="SSF51206">
    <property type="entry name" value="cAMP-binding domain-like"/>
    <property type="match status" value="1"/>
</dbReference>
<dbReference type="SUPFAM" id="SSF46785">
    <property type="entry name" value="Winged helix' DNA-binding domain"/>
    <property type="match status" value="1"/>
</dbReference>
<dbReference type="PANTHER" id="PTHR24567">
    <property type="entry name" value="CRP FAMILY TRANSCRIPTIONAL REGULATORY PROTEIN"/>
    <property type="match status" value="1"/>
</dbReference>
<reference evidence="6 7" key="1">
    <citation type="submission" date="2023-02" db="EMBL/GenBank/DDBJ databases">
        <title>Bacterial whole genome sequence for Curvibacter sp. HBC28.</title>
        <authorList>
            <person name="Le V."/>
            <person name="Ko S.-R."/>
            <person name="Ahn C.-Y."/>
            <person name="Oh H.-M."/>
        </authorList>
    </citation>
    <scope>NUCLEOTIDE SEQUENCE [LARGE SCALE GENOMIC DNA]</scope>
    <source>
        <strain evidence="6 7">HBC28</strain>
    </source>
</reference>
<dbReference type="InterPro" id="IPR018335">
    <property type="entry name" value="Tscrpt_reg_HTH_Crp-type_CS"/>
</dbReference>
<keyword evidence="2" id="KW-0238">DNA-binding</keyword>
<dbReference type="SMART" id="SM00419">
    <property type="entry name" value="HTH_CRP"/>
    <property type="match status" value="1"/>
</dbReference>
<evidence type="ECO:0000256" key="3">
    <source>
        <dbReference type="ARBA" id="ARBA00023163"/>
    </source>
</evidence>
<dbReference type="InterPro" id="IPR018490">
    <property type="entry name" value="cNMP-bd_dom_sf"/>
</dbReference>
<keyword evidence="3" id="KW-0804">Transcription</keyword>
<dbReference type="InterPro" id="IPR036388">
    <property type="entry name" value="WH-like_DNA-bd_sf"/>
</dbReference>
<dbReference type="CDD" id="cd00092">
    <property type="entry name" value="HTH_CRP"/>
    <property type="match status" value="1"/>
</dbReference>
<name>A0ABT5MDT7_9BURK</name>
<accession>A0ABT5MDT7</accession>
<organism evidence="6 7">
    <name type="scientific">Curvibacter microcysteis</name>
    <dbReference type="NCBI Taxonomy" id="3026419"/>
    <lineage>
        <taxon>Bacteria</taxon>
        <taxon>Pseudomonadati</taxon>
        <taxon>Pseudomonadota</taxon>
        <taxon>Betaproteobacteria</taxon>
        <taxon>Burkholderiales</taxon>
        <taxon>Comamonadaceae</taxon>
        <taxon>Curvibacter</taxon>
    </lineage>
</organism>
<evidence type="ECO:0000313" key="6">
    <source>
        <dbReference type="EMBL" id="MDD0814540.1"/>
    </source>
</evidence>
<evidence type="ECO:0000313" key="7">
    <source>
        <dbReference type="Proteomes" id="UP001528672"/>
    </source>
</evidence>
<dbReference type="Proteomes" id="UP001528672">
    <property type="component" value="Unassembled WGS sequence"/>
</dbReference>
<dbReference type="Gene3D" id="1.10.10.10">
    <property type="entry name" value="Winged helix-like DNA-binding domain superfamily/Winged helix DNA-binding domain"/>
    <property type="match status" value="1"/>
</dbReference>
<comment type="caution">
    <text evidence="6">The sequence shown here is derived from an EMBL/GenBank/DDBJ whole genome shotgun (WGS) entry which is preliminary data.</text>
</comment>
<dbReference type="InterPro" id="IPR014710">
    <property type="entry name" value="RmlC-like_jellyroll"/>
</dbReference>
<dbReference type="InterPro" id="IPR000595">
    <property type="entry name" value="cNMP-bd_dom"/>
</dbReference>
<dbReference type="RefSeq" id="WP_273926172.1">
    <property type="nucleotide sequence ID" value="NZ_JAQSIO010000002.1"/>
</dbReference>
<dbReference type="InterPro" id="IPR036390">
    <property type="entry name" value="WH_DNA-bd_sf"/>
</dbReference>